<dbReference type="SUPFAM" id="SSF50129">
    <property type="entry name" value="GroES-like"/>
    <property type="match status" value="1"/>
</dbReference>
<reference evidence="3 4" key="1">
    <citation type="submission" date="2016-07" db="EMBL/GenBank/DDBJ databases">
        <title>Pervasive Adenine N6-methylation of Active Genes in Fungi.</title>
        <authorList>
            <consortium name="DOE Joint Genome Institute"/>
            <person name="Mondo S.J."/>
            <person name="Dannebaum R.O."/>
            <person name="Kuo R.C."/>
            <person name="Labutti K."/>
            <person name="Haridas S."/>
            <person name="Kuo A."/>
            <person name="Salamov A."/>
            <person name="Ahrendt S.R."/>
            <person name="Lipzen A."/>
            <person name="Sullivan W."/>
            <person name="Andreopoulos W.B."/>
            <person name="Clum A."/>
            <person name="Lindquist E."/>
            <person name="Daum C."/>
            <person name="Ramamoorthy G.K."/>
            <person name="Gryganskyi A."/>
            <person name="Culley D."/>
            <person name="Magnuson J.K."/>
            <person name="James T.Y."/>
            <person name="O'Malley M.A."/>
            <person name="Stajich J.E."/>
            <person name="Spatafora J.W."/>
            <person name="Visel A."/>
            <person name="Grigoriev I.V."/>
        </authorList>
    </citation>
    <scope>NUCLEOTIDE SEQUENCE [LARGE SCALE GENOMIC DNA]</scope>
    <source>
        <strain evidence="3 4">CBS 129021</strain>
    </source>
</reference>
<dbReference type="Gene3D" id="3.90.180.10">
    <property type="entry name" value="Medium-chain alcohol dehydrogenases, catalytic domain"/>
    <property type="match status" value="1"/>
</dbReference>
<dbReference type="PANTHER" id="PTHR44013:SF1">
    <property type="entry name" value="ZINC-TYPE ALCOHOL DEHYDROGENASE-LIKE PROTEIN C16A3.02C"/>
    <property type="match status" value="1"/>
</dbReference>
<comment type="caution">
    <text evidence="3">The sequence shown here is derived from an EMBL/GenBank/DDBJ whole genome shotgun (WGS) entry which is preliminary data.</text>
</comment>
<dbReference type="InterPro" id="IPR011032">
    <property type="entry name" value="GroES-like_sf"/>
</dbReference>
<name>A0A1Y2DVY2_9PEZI</name>
<dbReference type="GeneID" id="63780193"/>
<dbReference type="PANTHER" id="PTHR44013">
    <property type="entry name" value="ZINC-TYPE ALCOHOL DEHYDROGENASE-LIKE PROTEIN C16A3.02C"/>
    <property type="match status" value="1"/>
</dbReference>
<keyword evidence="4" id="KW-1185">Reference proteome</keyword>
<dbReference type="InterPro" id="IPR013154">
    <property type="entry name" value="ADH-like_N"/>
</dbReference>
<sequence length="440" mass="46962">MASITPTDSKTNTMKAWLYSSAGQGLEKSIKLSSDAPQPPLLGKDDILVKVHAMSPNPADYKFPELGLLARVMISVPASPGMDYAGTVVKTGSAVDTFKIGEEVFGRVEPNRFGTLGEYIVAKYSGCVSRPQGLGLEEACCVGTTGLTAYQSIAPHVTVGNGDKVFINGGSGGTGTFGVQIAKALGCHVTTSCSGKNVELCKSLGADEVIDYTKENVSAVLAAKGLVFKLVVDNFIQVGASVSLAQLKSTVSTMLLPSFLGGGKSSISFIMTKNSHDDLVELRKLITEGRVKSVVDEVFEYEDAPKAYEKLKTGRARGNLVVKGPKHLHGQSPTRDILQHQRREFCIRFPTPELVLAYQSRNPETRIFHDGDRRDAWLPTPPGLSNLRSSSLGMVMLFKTPEAATAWRKRAILAEDVISGSPEAGSTSSGIGCPKNSTFS</sequence>
<dbReference type="FunCoup" id="A0A1Y2DVY2">
    <property type="interactions" value="72"/>
</dbReference>
<feature type="domain" description="Enoyl reductase (ER)" evidence="2">
    <location>
        <begin position="25"/>
        <end position="322"/>
    </location>
</feature>
<dbReference type="Pfam" id="PF08240">
    <property type="entry name" value="ADH_N"/>
    <property type="match status" value="1"/>
</dbReference>
<dbReference type="SUPFAM" id="SSF51735">
    <property type="entry name" value="NAD(P)-binding Rossmann-fold domains"/>
    <property type="match status" value="1"/>
</dbReference>
<dbReference type="CDD" id="cd08267">
    <property type="entry name" value="MDR1"/>
    <property type="match status" value="1"/>
</dbReference>
<evidence type="ECO:0000259" key="2">
    <source>
        <dbReference type="SMART" id="SM00829"/>
    </source>
</evidence>
<dbReference type="STRING" id="1141098.A0A1Y2DVY2"/>
<evidence type="ECO:0000313" key="3">
    <source>
        <dbReference type="EMBL" id="ORY63296.1"/>
    </source>
</evidence>
<dbReference type="SMART" id="SM00829">
    <property type="entry name" value="PKS_ER"/>
    <property type="match status" value="1"/>
</dbReference>
<dbReference type="InterPro" id="IPR020843">
    <property type="entry name" value="ER"/>
</dbReference>
<dbReference type="Gene3D" id="3.40.50.720">
    <property type="entry name" value="NAD(P)-binding Rossmann-like Domain"/>
    <property type="match status" value="1"/>
</dbReference>
<dbReference type="Pfam" id="PF13602">
    <property type="entry name" value="ADH_zinc_N_2"/>
    <property type="match status" value="1"/>
</dbReference>
<dbReference type="InterPro" id="IPR036291">
    <property type="entry name" value="NAD(P)-bd_dom_sf"/>
</dbReference>
<organism evidence="3 4">
    <name type="scientific">Pseudomassariella vexata</name>
    <dbReference type="NCBI Taxonomy" id="1141098"/>
    <lineage>
        <taxon>Eukaryota</taxon>
        <taxon>Fungi</taxon>
        <taxon>Dikarya</taxon>
        <taxon>Ascomycota</taxon>
        <taxon>Pezizomycotina</taxon>
        <taxon>Sordariomycetes</taxon>
        <taxon>Xylariomycetidae</taxon>
        <taxon>Amphisphaeriales</taxon>
        <taxon>Pseudomassariaceae</taxon>
        <taxon>Pseudomassariella</taxon>
    </lineage>
</organism>
<evidence type="ECO:0000256" key="1">
    <source>
        <dbReference type="SAM" id="MobiDB-lite"/>
    </source>
</evidence>
<dbReference type="RefSeq" id="XP_040714953.1">
    <property type="nucleotide sequence ID" value="XM_040863981.1"/>
</dbReference>
<feature type="region of interest" description="Disordered" evidence="1">
    <location>
        <begin position="420"/>
        <end position="440"/>
    </location>
</feature>
<feature type="compositionally biased region" description="Polar residues" evidence="1">
    <location>
        <begin position="424"/>
        <end position="440"/>
    </location>
</feature>
<dbReference type="InterPro" id="IPR052733">
    <property type="entry name" value="Chloroplast_QOR"/>
</dbReference>
<dbReference type="EMBL" id="MCFJ01000008">
    <property type="protein sequence ID" value="ORY63296.1"/>
    <property type="molecule type" value="Genomic_DNA"/>
</dbReference>
<dbReference type="AlphaFoldDB" id="A0A1Y2DVY2"/>
<evidence type="ECO:0000313" key="4">
    <source>
        <dbReference type="Proteomes" id="UP000193689"/>
    </source>
</evidence>
<dbReference type="InParanoid" id="A0A1Y2DVY2"/>
<protein>
    <submittedName>
        <fullName evidence="3">Chaperonin 10-like protein</fullName>
    </submittedName>
</protein>
<proteinExistence type="predicted"/>
<dbReference type="OrthoDB" id="201656at2759"/>
<dbReference type="GO" id="GO:0016491">
    <property type="term" value="F:oxidoreductase activity"/>
    <property type="evidence" value="ECO:0007669"/>
    <property type="project" value="InterPro"/>
</dbReference>
<gene>
    <name evidence="3" type="ORF">BCR38DRAFT_486044</name>
</gene>
<dbReference type="Proteomes" id="UP000193689">
    <property type="component" value="Unassembled WGS sequence"/>
</dbReference>
<accession>A0A1Y2DVY2</accession>